<dbReference type="Gene3D" id="3.10.50.10">
    <property type="match status" value="1"/>
</dbReference>
<dbReference type="SMART" id="SM00636">
    <property type="entry name" value="Glyco_18"/>
    <property type="match status" value="1"/>
</dbReference>
<evidence type="ECO:0000259" key="9">
    <source>
        <dbReference type="PROSITE" id="PS51910"/>
    </source>
</evidence>
<evidence type="ECO:0000256" key="5">
    <source>
        <dbReference type="ARBA" id="ARBA00023157"/>
    </source>
</evidence>
<dbReference type="GO" id="GO:0006032">
    <property type="term" value="P:chitin catabolic process"/>
    <property type="evidence" value="ECO:0007669"/>
    <property type="project" value="UniProtKB-ARBA"/>
</dbReference>
<comment type="similarity">
    <text evidence="1">Belongs to the glycosyl hydrolase 18 family. Chitinase class II subfamily.</text>
</comment>
<feature type="domain" description="GH18" evidence="9">
    <location>
        <begin position="33"/>
        <end position="390"/>
    </location>
</feature>
<proteinExistence type="inferred from homology"/>
<dbReference type="PANTHER" id="PTHR11177:SF360">
    <property type="entry name" value="CHITINASE 4-RELATED"/>
    <property type="match status" value="1"/>
</dbReference>
<dbReference type="Gene3D" id="2.170.140.10">
    <property type="entry name" value="Chitin binding domain"/>
    <property type="match status" value="1"/>
</dbReference>
<dbReference type="Gene3D" id="3.20.20.80">
    <property type="entry name" value="Glycosidases"/>
    <property type="match status" value="1"/>
</dbReference>
<dbReference type="FunFam" id="3.10.50.10:FF:000001">
    <property type="entry name" value="Chitinase 3-like 1"/>
    <property type="match status" value="1"/>
</dbReference>
<dbReference type="SUPFAM" id="SSF57625">
    <property type="entry name" value="Invertebrate chitin-binding proteins"/>
    <property type="match status" value="1"/>
</dbReference>
<name>A0A1A9WQI7_9MUSC</name>
<dbReference type="AlphaFoldDB" id="A0A1A9WQI7"/>
<dbReference type="InterPro" id="IPR029070">
    <property type="entry name" value="Chitinase_insertion_sf"/>
</dbReference>
<dbReference type="GO" id="GO:0005975">
    <property type="term" value="P:carbohydrate metabolic process"/>
    <property type="evidence" value="ECO:0007669"/>
    <property type="project" value="InterPro"/>
</dbReference>
<keyword evidence="6 7" id="KW-0326">Glycosidase</keyword>
<dbReference type="GO" id="GO:0005576">
    <property type="term" value="C:extracellular region"/>
    <property type="evidence" value="ECO:0007669"/>
    <property type="project" value="InterPro"/>
</dbReference>
<keyword evidence="4 7" id="KW-0378">Hydrolase</keyword>
<evidence type="ECO:0000256" key="4">
    <source>
        <dbReference type="ARBA" id="ARBA00022801"/>
    </source>
</evidence>
<dbReference type="PANTHER" id="PTHR11177">
    <property type="entry name" value="CHITINASE"/>
    <property type="match status" value="1"/>
</dbReference>
<dbReference type="GO" id="GO:0008061">
    <property type="term" value="F:chitin binding"/>
    <property type="evidence" value="ECO:0007669"/>
    <property type="project" value="UniProtKB-KW"/>
</dbReference>
<dbReference type="InterPro" id="IPR001223">
    <property type="entry name" value="Glyco_hydro18_cat"/>
</dbReference>
<dbReference type="InterPro" id="IPR001579">
    <property type="entry name" value="Glyco_hydro_18_chit_AS"/>
</dbReference>
<evidence type="ECO:0000256" key="8">
    <source>
        <dbReference type="SAM" id="SignalP"/>
    </source>
</evidence>
<accession>A0A1A9WQI7</accession>
<dbReference type="InterPro" id="IPR017853">
    <property type="entry name" value="GH"/>
</dbReference>
<reference evidence="11" key="1">
    <citation type="submission" date="2014-03" db="EMBL/GenBank/DDBJ databases">
        <authorList>
            <person name="Aksoy S."/>
            <person name="Warren W."/>
            <person name="Wilson R.K."/>
        </authorList>
    </citation>
    <scope>NUCLEOTIDE SEQUENCE [LARGE SCALE GENOMIC DNA]</scope>
    <source>
        <strain evidence="11">IAEA</strain>
    </source>
</reference>
<dbReference type="GO" id="GO:0004568">
    <property type="term" value="F:chitinase activity"/>
    <property type="evidence" value="ECO:0007669"/>
    <property type="project" value="UniProtKB-ARBA"/>
</dbReference>
<keyword evidence="2" id="KW-0147">Chitin-binding</keyword>
<feature type="chain" id="PRO_5008400585" description="GH18 domain-containing protein" evidence="8">
    <location>
        <begin position="28"/>
        <end position="456"/>
    </location>
</feature>
<reference evidence="10" key="2">
    <citation type="submission" date="2020-05" db="UniProtKB">
        <authorList>
            <consortium name="EnsemblMetazoa"/>
        </authorList>
    </citation>
    <scope>IDENTIFICATION</scope>
    <source>
        <strain evidence="10">IAEA</strain>
    </source>
</reference>
<dbReference type="Pfam" id="PF00704">
    <property type="entry name" value="Glyco_hydro_18"/>
    <property type="match status" value="1"/>
</dbReference>
<dbReference type="Pfam" id="PF01607">
    <property type="entry name" value="CBM_14"/>
    <property type="match status" value="1"/>
</dbReference>
<evidence type="ECO:0000256" key="1">
    <source>
        <dbReference type="ARBA" id="ARBA00009121"/>
    </source>
</evidence>
<dbReference type="CDD" id="cd02872">
    <property type="entry name" value="GH18_chitolectin_chitotriosidase"/>
    <property type="match status" value="1"/>
</dbReference>
<dbReference type="PROSITE" id="PS51910">
    <property type="entry name" value="GH18_2"/>
    <property type="match status" value="1"/>
</dbReference>
<keyword evidence="5" id="KW-1015">Disulfide bond</keyword>
<organism evidence="10 11">
    <name type="scientific">Glossina brevipalpis</name>
    <dbReference type="NCBI Taxonomy" id="37001"/>
    <lineage>
        <taxon>Eukaryota</taxon>
        <taxon>Metazoa</taxon>
        <taxon>Ecdysozoa</taxon>
        <taxon>Arthropoda</taxon>
        <taxon>Hexapoda</taxon>
        <taxon>Insecta</taxon>
        <taxon>Pterygota</taxon>
        <taxon>Neoptera</taxon>
        <taxon>Endopterygota</taxon>
        <taxon>Diptera</taxon>
        <taxon>Brachycera</taxon>
        <taxon>Muscomorpha</taxon>
        <taxon>Hippoboscoidea</taxon>
        <taxon>Glossinidae</taxon>
        <taxon>Glossina</taxon>
    </lineage>
</organism>
<dbReference type="VEuPathDB" id="VectorBase:GBRI028278"/>
<evidence type="ECO:0000256" key="6">
    <source>
        <dbReference type="ARBA" id="ARBA00023295"/>
    </source>
</evidence>
<evidence type="ECO:0000313" key="11">
    <source>
        <dbReference type="Proteomes" id="UP000091820"/>
    </source>
</evidence>
<evidence type="ECO:0000256" key="3">
    <source>
        <dbReference type="ARBA" id="ARBA00022729"/>
    </source>
</evidence>
<dbReference type="SUPFAM" id="SSF54556">
    <property type="entry name" value="Chitinase insertion domain"/>
    <property type="match status" value="1"/>
</dbReference>
<feature type="signal peptide" evidence="8">
    <location>
        <begin position="1"/>
        <end position="27"/>
    </location>
</feature>
<dbReference type="InterPro" id="IPR036508">
    <property type="entry name" value="Chitin-bd_dom_sf"/>
</dbReference>
<keyword evidence="3 8" id="KW-0732">Signal</keyword>
<evidence type="ECO:0000313" key="10">
    <source>
        <dbReference type="EnsemblMetazoa" id="GBRI028278-PA"/>
    </source>
</evidence>
<dbReference type="EnsemblMetazoa" id="GBRI028278-RA">
    <property type="protein sequence ID" value="GBRI028278-PA"/>
    <property type="gene ID" value="GBRI028278"/>
</dbReference>
<dbReference type="InterPro" id="IPR011583">
    <property type="entry name" value="Chitinase_II/V-like_cat"/>
</dbReference>
<evidence type="ECO:0000256" key="2">
    <source>
        <dbReference type="ARBA" id="ARBA00022669"/>
    </source>
</evidence>
<protein>
    <recommendedName>
        <fullName evidence="9">GH18 domain-containing protein</fullName>
    </recommendedName>
</protein>
<dbReference type="STRING" id="37001.A0A1A9WQI7"/>
<keyword evidence="11" id="KW-1185">Reference proteome</keyword>
<dbReference type="PROSITE" id="PS01095">
    <property type="entry name" value="GH18_1"/>
    <property type="match status" value="1"/>
</dbReference>
<dbReference type="Proteomes" id="UP000091820">
    <property type="component" value="Unassembled WGS sequence"/>
</dbReference>
<sequence>MILKMNGNLKLLFGLTFLVTICGLIEAGNTTEKVIYCYYGTWAHYRNGNGRFEPSHIDPFLCTHISYTFFGLSEQGELRVLDPWLDLDSGLSNIKRTIALKQINPKLKIIAAIGGWNEGSINYSNMAADPNKRQIFIKSVLRFLKEHQFDGFDLDWEYPAQRGGAPADRVNFVTLLKELQQSFAPYGYELITAVAASEFSAKISFNIPEMAKHVNYINVMTYDFATGYEGVLSFNAPLHGQGVNNVEASIKFWLNQGAPASKLILGLAMYAHTFQLANPAQVTAGSPSNGPGKSGPYTFQAGMLGYNEVCETTNNWQYGWDDKHGVPYKYRNDQWIGYDDERSIALKIELLNSLNLAGAMLWSIEMDDFRGICGVKYPLLRTINLKLGKDIHALPSSPTSTDSNTSSVDDCPSNGLYANPKDCSRFHQCLEGIRFDFNCPPGEQTLLKVKQQISVK</sequence>
<dbReference type="InterPro" id="IPR050314">
    <property type="entry name" value="Glycosyl_Hydrlase_18"/>
</dbReference>
<dbReference type="SUPFAM" id="SSF51445">
    <property type="entry name" value="(Trans)glycosidases"/>
    <property type="match status" value="1"/>
</dbReference>
<dbReference type="InterPro" id="IPR002557">
    <property type="entry name" value="Chitin-bd_dom"/>
</dbReference>
<evidence type="ECO:0000256" key="7">
    <source>
        <dbReference type="RuleBase" id="RU000489"/>
    </source>
</evidence>